<name>A0A3M2SKB0_9HYPO</name>
<dbReference type="OrthoDB" id="2142759at2759"/>
<keyword evidence="2" id="KW-1185">Reference proteome</keyword>
<gene>
    <name evidence="1" type="ORF">CDV36_002734</name>
</gene>
<dbReference type="AlphaFoldDB" id="A0A3M2SKB0"/>
<comment type="caution">
    <text evidence="1">The sequence shown here is derived from an EMBL/GenBank/DDBJ whole genome shotgun (WGS) entry which is preliminary data.</text>
</comment>
<protein>
    <submittedName>
        <fullName evidence="1">Uncharacterized protein</fullName>
    </submittedName>
</protein>
<reference evidence="1 2" key="1">
    <citation type="submission" date="2017-06" db="EMBL/GenBank/DDBJ databases">
        <title>Comparative genomic analysis of Ambrosia Fusariam Clade fungi.</title>
        <authorList>
            <person name="Stajich J.E."/>
            <person name="Carrillo J."/>
            <person name="Kijimoto T."/>
            <person name="Eskalen A."/>
            <person name="O'Donnell K."/>
            <person name="Kasson M."/>
        </authorList>
    </citation>
    <scope>NUCLEOTIDE SEQUENCE [LARGE SCALE GENOMIC DNA]</scope>
    <source>
        <strain evidence="1">UCR3666</strain>
    </source>
</reference>
<sequence length="140" mass="15752">MTSAAVNPTMRSHGWNIELLTVPGDVPFAGVFQPAKNVFMTFRDIINEMRLSFEFKDESSDVWNEVAFGLLDMLNVDEGEYPAPKFIQGNGLDQPVPALPELEPDAPEDRVILQYCIFKHKNCGLPPDQPPKCHFEGMSR</sequence>
<dbReference type="Proteomes" id="UP000277212">
    <property type="component" value="Unassembled WGS sequence"/>
</dbReference>
<dbReference type="EMBL" id="NKUJ01000030">
    <property type="protein sequence ID" value="RMJ17592.1"/>
    <property type="molecule type" value="Genomic_DNA"/>
</dbReference>
<organism evidence="1 2">
    <name type="scientific">Fusarium kuroshium</name>
    <dbReference type="NCBI Taxonomy" id="2010991"/>
    <lineage>
        <taxon>Eukaryota</taxon>
        <taxon>Fungi</taxon>
        <taxon>Dikarya</taxon>
        <taxon>Ascomycota</taxon>
        <taxon>Pezizomycotina</taxon>
        <taxon>Sordariomycetes</taxon>
        <taxon>Hypocreomycetidae</taxon>
        <taxon>Hypocreales</taxon>
        <taxon>Nectriaceae</taxon>
        <taxon>Fusarium</taxon>
        <taxon>Fusarium solani species complex</taxon>
    </lineage>
</organism>
<proteinExistence type="predicted"/>
<accession>A0A3M2SKB0</accession>
<evidence type="ECO:0000313" key="1">
    <source>
        <dbReference type="EMBL" id="RMJ17592.1"/>
    </source>
</evidence>
<evidence type="ECO:0000313" key="2">
    <source>
        <dbReference type="Proteomes" id="UP000277212"/>
    </source>
</evidence>